<dbReference type="EMBL" id="BMAO01022638">
    <property type="protein sequence ID" value="GFQ83310.1"/>
    <property type="molecule type" value="Genomic_DNA"/>
</dbReference>
<protein>
    <submittedName>
        <fullName evidence="2">Transposable element Tcb2 transposase</fullName>
    </submittedName>
</protein>
<dbReference type="OrthoDB" id="6432884at2759"/>
<dbReference type="Gene3D" id="3.30.70.270">
    <property type="match status" value="1"/>
</dbReference>
<sequence>MKQTDLCESGKSLSLAQKGYSLFGGELEHNRLVNQQFQTVRREKLEHGSIFLMPSGRGNRYETKLPWKSNPEELDCNFETVTRRFDNLKIKLDKNKDICEEYKRIIDKQLKNGIVEECSDNSLFSGYFMPHQAVIRPEKETSRVRIVFDASSKGKNSKSLNDLLFSEPNLIPDLLHIILTFRKYEIAFCSDIEKAFLNISIAQEDSKYLKFLWFDIKNNEDFKVMNMQRLPFGFTSSPFILTATIKNHLKIYININPECVNMLNSSLYVDDLFYGTDTVNNAYRITSDAVDILKHASMNLCKFNSNSQELKDMWLSNNTAVSSSLAPAKILGLNWNTDEDFIKIETSALEQCIKHIKNITKRSVLQLVAKIYDPTGFISPFIMNFKILLQKIWMK</sequence>
<dbReference type="InterPro" id="IPR000477">
    <property type="entry name" value="RT_dom"/>
</dbReference>
<dbReference type="Pfam" id="PF05380">
    <property type="entry name" value="Peptidase_A17"/>
    <property type="match status" value="1"/>
</dbReference>
<dbReference type="SUPFAM" id="SSF56672">
    <property type="entry name" value="DNA/RNA polymerases"/>
    <property type="match status" value="1"/>
</dbReference>
<dbReference type="PROSITE" id="PS50878">
    <property type="entry name" value="RT_POL"/>
    <property type="match status" value="1"/>
</dbReference>
<dbReference type="InterPro" id="IPR043502">
    <property type="entry name" value="DNA/RNA_pol_sf"/>
</dbReference>
<dbReference type="Pfam" id="PF00078">
    <property type="entry name" value="RVT_1"/>
    <property type="match status" value="1"/>
</dbReference>
<evidence type="ECO:0000313" key="2">
    <source>
        <dbReference type="EMBL" id="GFQ83310.1"/>
    </source>
</evidence>
<comment type="caution">
    <text evidence="2">The sequence shown here is derived from an EMBL/GenBank/DDBJ whole genome shotgun (WGS) entry which is preliminary data.</text>
</comment>
<dbReference type="GO" id="GO:0071897">
    <property type="term" value="P:DNA biosynthetic process"/>
    <property type="evidence" value="ECO:0007669"/>
    <property type="project" value="UniProtKB-ARBA"/>
</dbReference>
<feature type="domain" description="Reverse transcriptase" evidence="1">
    <location>
        <begin position="117"/>
        <end position="335"/>
    </location>
</feature>
<dbReference type="AlphaFoldDB" id="A0A8X6IUG1"/>
<evidence type="ECO:0000259" key="1">
    <source>
        <dbReference type="PROSITE" id="PS50878"/>
    </source>
</evidence>
<evidence type="ECO:0000313" key="3">
    <source>
        <dbReference type="Proteomes" id="UP000887116"/>
    </source>
</evidence>
<name>A0A8X6IUG1_TRICU</name>
<keyword evidence="3" id="KW-1185">Reference proteome</keyword>
<dbReference type="Gene3D" id="3.10.10.10">
    <property type="entry name" value="HIV Type 1 Reverse Transcriptase, subunit A, domain 1"/>
    <property type="match status" value="1"/>
</dbReference>
<accession>A0A8X6IUG1</accession>
<organism evidence="2 3">
    <name type="scientific">Trichonephila clavata</name>
    <name type="common">Joro spider</name>
    <name type="synonym">Nephila clavata</name>
    <dbReference type="NCBI Taxonomy" id="2740835"/>
    <lineage>
        <taxon>Eukaryota</taxon>
        <taxon>Metazoa</taxon>
        <taxon>Ecdysozoa</taxon>
        <taxon>Arthropoda</taxon>
        <taxon>Chelicerata</taxon>
        <taxon>Arachnida</taxon>
        <taxon>Araneae</taxon>
        <taxon>Araneomorphae</taxon>
        <taxon>Entelegynae</taxon>
        <taxon>Araneoidea</taxon>
        <taxon>Nephilidae</taxon>
        <taxon>Trichonephila</taxon>
    </lineage>
</organism>
<gene>
    <name evidence="2" type="primary">X975_16076</name>
    <name evidence="2" type="ORF">TNCT_583621</name>
</gene>
<dbReference type="InterPro" id="IPR043128">
    <property type="entry name" value="Rev_trsase/Diguanyl_cyclase"/>
</dbReference>
<dbReference type="PANTHER" id="PTHR47331">
    <property type="entry name" value="PHD-TYPE DOMAIN-CONTAINING PROTEIN"/>
    <property type="match status" value="1"/>
</dbReference>
<dbReference type="PANTHER" id="PTHR47331:SF1">
    <property type="entry name" value="GAG-LIKE PROTEIN"/>
    <property type="match status" value="1"/>
</dbReference>
<dbReference type="InterPro" id="IPR008042">
    <property type="entry name" value="Retrotrans_Pao"/>
</dbReference>
<proteinExistence type="predicted"/>
<dbReference type="Proteomes" id="UP000887116">
    <property type="component" value="Unassembled WGS sequence"/>
</dbReference>
<reference evidence="2" key="1">
    <citation type="submission" date="2020-07" db="EMBL/GenBank/DDBJ databases">
        <title>Multicomponent nature underlies the extraordinary mechanical properties of spider dragline silk.</title>
        <authorList>
            <person name="Kono N."/>
            <person name="Nakamura H."/>
            <person name="Mori M."/>
            <person name="Yoshida Y."/>
            <person name="Ohtoshi R."/>
            <person name="Malay A.D."/>
            <person name="Moran D.A.P."/>
            <person name="Tomita M."/>
            <person name="Numata K."/>
            <person name="Arakawa K."/>
        </authorList>
    </citation>
    <scope>NUCLEOTIDE SEQUENCE</scope>
</reference>